<evidence type="ECO:0000259" key="9">
    <source>
        <dbReference type="Pfam" id="PF17768"/>
    </source>
</evidence>
<dbReference type="Pfam" id="PF02272">
    <property type="entry name" value="DHHA1"/>
    <property type="match status" value="1"/>
</dbReference>
<evidence type="ECO:0000256" key="5">
    <source>
        <dbReference type="ARBA" id="ARBA00022839"/>
    </source>
</evidence>
<dbReference type="SUPFAM" id="SSF64182">
    <property type="entry name" value="DHH phosphoesterases"/>
    <property type="match status" value="1"/>
</dbReference>
<sequence length="769" mass="86422">MKEAMYTWKKLPLDNHGDVEKWLAERDLPTSFAPLVQQQDIKNEDALDQYLTPRLDELADPFLMYDMDRAIERLQQAIMENEKIIIYGDYDADGITSSTVMKEAIEMVGGEVDVYLPNRFKDGYGPNLAVYERLVAEGYQLILTVDNGVSGHEAIAYAQAQGVDVIVTDHHALPDVLPEAYAVIHPAHPKGSYPFKDLAGVGVAFKFASALLEDAPLELLDLVAIGTVADLVSLTGENRLLVKHGLEMLKQTERVGLQVLYEELGIDTTQLGSEDIGFRIAPRLNALGRMEEAIVGVELLSTFDPEHARTLVAQVETTNQARQKTVQLINQEVDTLIEAEKSDIYVLANKGWHEGVLGIVASYVVEKTQRPAIILSISEEGHIAKGSARSVPGVNIFNLLKEVAPLLQQFGGHDMAAGLSVSVDKLAELKAALNKLIKTDNYDLGQKETLTVLEVTQSEMLSIDWIEKLAVLEPFGTDNPKPLLLLEKARPMDARQIGIDHRHLKAQLQHKVAERPLDLIGFGFGEAYDSFSMADEADVVGTLSINEWNGVRQPQLMLKDFKLQGTQLLDFREQAHKVKDIMRDNTVYFYFKEDTAKQFSFIPTAQLIAVDESQPIEQLDIEAGTSAVFLDCPVEAETLRTIVNLTEFYKIYLILLSETQAYLTGMPSRQDFAALYRVIQSSQEIDVRNKLPMLEKYLRIPISKIKFMINVFFDLNFVTIEDGLMTKVAEPVSTPLEESRYYKERQKQMKTEEFLLYGDINQIKDWLHQ</sequence>
<evidence type="ECO:0000256" key="1">
    <source>
        <dbReference type="ARBA" id="ARBA00005915"/>
    </source>
</evidence>
<dbReference type="NCBIfam" id="TIGR00644">
    <property type="entry name" value="recJ"/>
    <property type="match status" value="1"/>
</dbReference>
<protein>
    <recommendedName>
        <fullName evidence="2">Single-stranded-DNA-specific exonuclease RecJ</fullName>
    </recommendedName>
</protein>
<gene>
    <name evidence="10" type="primary">recJ</name>
    <name evidence="10" type="ORF">PML95_06960</name>
</gene>
<evidence type="ECO:0000259" key="6">
    <source>
        <dbReference type="Pfam" id="PF01368"/>
    </source>
</evidence>
<keyword evidence="3" id="KW-0540">Nuclease</keyword>
<evidence type="ECO:0000259" key="8">
    <source>
        <dbReference type="Pfam" id="PF10141"/>
    </source>
</evidence>
<feature type="domain" description="RecJ OB" evidence="9">
    <location>
        <begin position="458"/>
        <end position="560"/>
    </location>
</feature>
<dbReference type="InterPro" id="IPR051673">
    <property type="entry name" value="SSDNA_exonuclease_RecJ"/>
</dbReference>
<dbReference type="Pfam" id="PF01368">
    <property type="entry name" value="DHH"/>
    <property type="match status" value="1"/>
</dbReference>
<organism evidence="10 11">
    <name type="scientific">Vagococcus lutrae</name>
    <dbReference type="NCBI Taxonomy" id="81947"/>
    <lineage>
        <taxon>Bacteria</taxon>
        <taxon>Bacillati</taxon>
        <taxon>Bacillota</taxon>
        <taxon>Bacilli</taxon>
        <taxon>Lactobacillales</taxon>
        <taxon>Enterococcaceae</taxon>
        <taxon>Vagococcus</taxon>
    </lineage>
</organism>
<dbReference type="Gene3D" id="3.90.1640.30">
    <property type="match status" value="1"/>
</dbReference>
<dbReference type="Proteomes" id="UP001179600">
    <property type="component" value="Chromosome"/>
</dbReference>
<dbReference type="InterPro" id="IPR018779">
    <property type="entry name" value="RecJ_C"/>
</dbReference>
<keyword evidence="5 10" id="KW-0269">Exonuclease</keyword>
<reference evidence="10" key="1">
    <citation type="submission" date="2023-01" db="EMBL/GenBank/DDBJ databases">
        <title>Oxazolidinone resistance genes in florfenicol resistant enterococci from beef cattle and veal calves at slaughter.</title>
        <authorList>
            <person name="Biggel M."/>
        </authorList>
    </citation>
    <scope>NUCLEOTIDE SEQUENCE</scope>
    <source>
        <strain evidence="10">K204-1</strain>
    </source>
</reference>
<proteinExistence type="inferred from homology"/>
<dbReference type="PANTHER" id="PTHR30255">
    <property type="entry name" value="SINGLE-STRANDED-DNA-SPECIFIC EXONUCLEASE RECJ"/>
    <property type="match status" value="1"/>
</dbReference>
<dbReference type="InterPro" id="IPR041122">
    <property type="entry name" value="RecJ_OB"/>
</dbReference>
<evidence type="ECO:0000256" key="2">
    <source>
        <dbReference type="ARBA" id="ARBA00019841"/>
    </source>
</evidence>
<dbReference type="Pfam" id="PF17768">
    <property type="entry name" value="RecJ_OB"/>
    <property type="match status" value="1"/>
</dbReference>
<dbReference type="GO" id="GO:0006310">
    <property type="term" value="P:DNA recombination"/>
    <property type="evidence" value="ECO:0007669"/>
    <property type="project" value="InterPro"/>
</dbReference>
<dbReference type="GO" id="GO:0003676">
    <property type="term" value="F:nucleic acid binding"/>
    <property type="evidence" value="ECO:0007669"/>
    <property type="project" value="InterPro"/>
</dbReference>
<feature type="domain" description="DHHA1" evidence="7">
    <location>
        <begin position="347"/>
        <end position="438"/>
    </location>
</feature>
<dbReference type="GO" id="GO:0006281">
    <property type="term" value="P:DNA repair"/>
    <property type="evidence" value="ECO:0007669"/>
    <property type="project" value="InterPro"/>
</dbReference>
<dbReference type="GO" id="GO:0008409">
    <property type="term" value="F:5'-3' exonuclease activity"/>
    <property type="evidence" value="ECO:0007669"/>
    <property type="project" value="InterPro"/>
</dbReference>
<dbReference type="PANTHER" id="PTHR30255:SF2">
    <property type="entry name" value="SINGLE-STRANDED-DNA-SPECIFIC EXONUCLEASE RECJ"/>
    <property type="match status" value="1"/>
</dbReference>
<dbReference type="AlphaFoldDB" id="A0AAE9XF47"/>
<dbReference type="Gene3D" id="3.10.310.30">
    <property type="match status" value="1"/>
</dbReference>
<dbReference type="InterPro" id="IPR001667">
    <property type="entry name" value="DDH_dom"/>
</dbReference>
<evidence type="ECO:0000256" key="4">
    <source>
        <dbReference type="ARBA" id="ARBA00022801"/>
    </source>
</evidence>
<dbReference type="Pfam" id="PF10141">
    <property type="entry name" value="ssDNA-exonuc_C"/>
    <property type="match status" value="1"/>
</dbReference>
<comment type="similarity">
    <text evidence="1">Belongs to the RecJ family.</text>
</comment>
<name>A0AAE9XF47_9ENTE</name>
<evidence type="ECO:0000313" key="11">
    <source>
        <dbReference type="Proteomes" id="UP001179600"/>
    </source>
</evidence>
<evidence type="ECO:0000259" key="7">
    <source>
        <dbReference type="Pfam" id="PF02272"/>
    </source>
</evidence>
<dbReference type="InterPro" id="IPR004610">
    <property type="entry name" value="RecJ"/>
</dbReference>
<feature type="domain" description="DDH" evidence="6">
    <location>
        <begin position="83"/>
        <end position="227"/>
    </location>
</feature>
<keyword evidence="4" id="KW-0378">Hydrolase</keyword>
<dbReference type="InterPro" id="IPR038763">
    <property type="entry name" value="DHH_sf"/>
</dbReference>
<evidence type="ECO:0000256" key="3">
    <source>
        <dbReference type="ARBA" id="ARBA00022722"/>
    </source>
</evidence>
<dbReference type="InterPro" id="IPR003156">
    <property type="entry name" value="DHHA1_dom"/>
</dbReference>
<dbReference type="EMBL" id="CP116507">
    <property type="protein sequence ID" value="WCG22137.1"/>
    <property type="molecule type" value="Genomic_DNA"/>
</dbReference>
<dbReference type="RefSeq" id="WP_272163119.1">
    <property type="nucleotide sequence ID" value="NZ_CP116507.1"/>
</dbReference>
<evidence type="ECO:0000313" key="10">
    <source>
        <dbReference type="EMBL" id="WCG22137.1"/>
    </source>
</evidence>
<feature type="domain" description="Single-stranded-DNA-specific exonuclease RecJ C-terminal" evidence="8">
    <location>
        <begin position="567"/>
        <end position="767"/>
    </location>
</feature>
<accession>A0AAE9XF47</accession>